<feature type="region of interest" description="Disordered" evidence="6">
    <location>
        <begin position="43"/>
        <end position="62"/>
    </location>
</feature>
<dbReference type="GO" id="GO:0019843">
    <property type="term" value="F:rRNA binding"/>
    <property type="evidence" value="ECO:0007669"/>
    <property type="project" value="TreeGrafter"/>
</dbReference>
<keyword evidence="8" id="KW-1185">Reference proteome</keyword>
<proteinExistence type="inferred from homology"/>
<evidence type="ECO:0000256" key="4">
    <source>
        <dbReference type="ARBA" id="ARBA00023054"/>
    </source>
</evidence>
<evidence type="ECO:0000256" key="3">
    <source>
        <dbReference type="ARBA" id="ARBA00015520"/>
    </source>
</evidence>
<protein>
    <recommendedName>
        <fullName evidence="3">Nucleolar protein 12</fullName>
    </recommendedName>
</protein>
<dbReference type="InterPro" id="IPR019186">
    <property type="entry name" value="Nucleolar_protein_12"/>
</dbReference>
<dbReference type="AlphaFoldDB" id="A0AAD9JY57"/>
<comment type="similarity">
    <text evidence="2">Belongs to the RRP17 family.</text>
</comment>
<gene>
    <name evidence="7" type="ORF">LSH36_120g04035</name>
</gene>
<evidence type="ECO:0000313" key="7">
    <source>
        <dbReference type="EMBL" id="KAK2161174.1"/>
    </source>
</evidence>
<dbReference type="PANTHER" id="PTHR14577">
    <property type="entry name" value="NUCLEOLAR PROTEIN 12"/>
    <property type="match status" value="1"/>
</dbReference>
<feature type="region of interest" description="Disordered" evidence="6">
    <location>
        <begin position="124"/>
        <end position="192"/>
    </location>
</feature>
<reference evidence="7" key="1">
    <citation type="journal article" date="2023" name="Mol. Biol. Evol.">
        <title>Third-Generation Sequencing Reveals the Adaptive Role of the Epigenome in Three Deep-Sea Polychaetes.</title>
        <authorList>
            <person name="Perez M."/>
            <person name="Aroh O."/>
            <person name="Sun Y."/>
            <person name="Lan Y."/>
            <person name="Juniper S.K."/>
            <person name="Young C.R."/>
            <person name="Angers B."/>
            <person name="Qian P.Y."/>
        </authorList>
    </citation>
    <scope>NUCLEOTIDE SEQUENCE</scope>
    <source>
        <strain evidence="7">P08H-3</strain>
    </source>
</reference>
<comment type="caution">
    <text evidence="7">The sequence shown here is derived from an EMBL/GenBank/DDBJ whole genome shotgun (WGS) entry which is preliminary data.</text>
</comment>
<feature type="compositionally biased region" description="Basic residues" evidence="6">
    <location>
        <begin position="151"/>
        <end position="192"/>
    </location>
</feature>
<name>A0AAD9JY57_9ANNE</name>
<keyword evidence="5" id="KW-0539">Nucleus</keyword>
<evidence type="ECO:0000256" key="6">
    <source>
        <dbReference type="SAM" id="MobiDB-lite"/>
    </source>
</evidence>
<evidence type="ECO:0000256" key="1">
    <source>
        <dbReference type="ARBA" id="ARBA00004604"/>
    </source>
</evidence>
<dbReference type="Proteomes" id="UP001208570">
    <property type="component" value="Unassembled WGS sequence"/>
</dbReference>
<keyword evidence="4" id="KW-0175">Coiled coil</keyword>
<dbReference type="Pfam" id="PF09805">
    <property type="entry name" value="Nop25"/>
    <property type="match status" value="1"/>
</dbReference>
<dbReference type="PANTHER" id="PTHR14577:SF0">
    <property type="entry name" value="NUCLEOLAR PROTEIN 12"/>
    <property type="match status" value="1"/>
</dbReference>
<comment type="subcellular location">
    <subcellularLocation>
        <location evidence="1">Nucleus</location>
        <location evidence="1">Nucleolus</location>
    </subcellularLocation>
</comment>
<evidence type="ECO:0000256" key="2">
    <source>
        <dbReference type="ARBA" id="ARBA00007175"/>
    </source>
</evidence>
<feature type="compositionally biased region" description="Polar residues" evidence="6">
    <location>
        <begin position="141"/>
        <end position="150"/>
    </location>
</feature>
<evidence type="ECO:0000313" key="8">
    <source>
        <dbReference type="Proteomes" id="UP001208570"/>
    </source>
</evidence>
<dbReference type="GO" id="GO:0005730">
    <property type="term" value="C:nucleolus"/>
    <property type="evidence" value="ECO:0007669"/>
    <property type="project" value="UniProtKB-SubCell"/>
</dbReference>
<dbReference type="EMBL" id="JAODUP010000120">
    <property type="protein sequence ID" value="KAK2161174.1"/>
    <property type="molecule type" value="Genomic_DNA"/>
</dbReference>
<evidence type="ECO:0000256" key="5">
    <source>
        <dbReference type="ARBA" id="ARBA00023242"/>
    </source>
</evidence>
<feature type="compositionally biased region" description="Basic and acidic residues" evidence="6">
    <location>
        <begin position="50"/>
        <end position="62"/>
    </location>
</feature>
<accession>A0AAD9JY57</accession>
<sequence length="192" mass="22377">MAKLSDIPECLKQKHPKNKKTKFYLKFDEANREEFLTGFHKRKDERRKRAQEELKQQLQEEKKTRRCELRELRKRHKASKTYESVHNVEKLAPSKTYELASHTVTVTDVTDVDFVGTGGLLLGTNKVDETEHDPDETTPENSSQSTIQTTRKVKIHPTKSALSKRSHILKKKIPHHAPKGKKKQKKGHKKRH</sequence>
<organism evidence="7 8">
    <name type="scientific">Paralvinella palmiformis</name>
    <dbReference type="NCBI Taxonomy" id="53620"/>
    <lineage>
        <taxon>Eukaryota</taxon>
        <taxon>Metazoa</taxon>
        <taxon>Spiralia</taxon>
        <taxon>Lophotrochozoa</taxon>
        <taxon>Annelida</taxon>
        <taxon>Polychaeta</taxon>
        <taxon>Sedentaria</taxon>
        <taxon>Canalipalpata</taxon>
        <taxon>Terebellida</taxon>
        <taxon>Terebelliformia</taxon>
        <taxon>Alvinellidae</taxon>
        <taxon>Paralvinella</taxon>
    </lineage>
</organism>